<evidence type="ECO:0000313" key="15">
    <source>
        <dbReference type="Proteomes" id="UP000050761"/>
    </source>
</evidence>
<keyword evidence="4" id="KW-0677">Repeat</keyword>
<accession>A0A3P8DEB2</accession>
<dbReference type="GO" id="GO:0008270">
    <property type="term" value="F:zinc ion binding"/>
    <property type="evidence" value="ECO:0007669"/>
    <property type="project" value="UniProtKB-KW"/>
</dbReference>
<evidence type="ECO:0000256" key="7">
    <source>
        <dbReference type="ARBA" id="ARBA00023015"/>
    </source>
</evidence>
<dbReference type="GO" id="GO:0000981">
    <property type="term" value="F:DNA-binding transcription factor activity, RNA polymerase II-specific"/>
    <property type="evidence" value="ECO:0007669"/>
    <property type="project" value="TreeGrafter"/>
</dbReference>
<comment type="similarity">
    <text evidence="2">Belongs to the krueppel C2H2-type zinc-finger protein family.</text>
</comment>
<feature type="compositionally biased region" description="Acidic residues" evidence="12">
    <location>
        <begin position="291"/>
        <end position="302"/>
    </location>
</feature>
<feature type="domain" description="C2H2-type" evidence="13">
    <location>
        <begin position="479"/>
        <end position="508"/>
    </location>
</feature>
<evidence type="ECO:0000256" key="5">
    <source>
        <dbReference type="ARBA" id="ARBA00022771"/>
    </source>
</evidence>
<evidence type="ECO:0000256" key="10">
    <source>
        <dbReference type="ARBA" id="ARBA00023242"/>
    </source>
</evidence>
<sequence>MRMVIEVLEEQWTMNSTTPKRVRRPRSAIRLSAPQRVWLSENVALESLYTLSFEMDSRLRAAKVHMRLSALQWQVTQRCTASDRRERMFSNESFSSSVSTTSSSSSSHFSVENVVHFPNKPRLSIDASARASNAIRLSPGFLEAAFLPYRSRLQFGSSQSVFDQNDFSTISSRLEHIKKEFFAGGDKPFASMSGFQTPTTALGAAMQDLNMKSAFAPVSPKSRSSQHRGVSQRSGYRISDLLHDDPVFRKSEELSMETKVHRVPIKLVQASSTQDISALNRLRADFGTLSEQEEVPEPEDQLMDSPTSPDAKHAKSRELLSTFSLATWTRCMTATLWTLLRKCLKEVSASFPLTINIDNQSVTSDLPSSLSSSVNSFVYQGLNQEALQKQLEELTAASCRAVIPDASGMINPEKIREQITAVKRQLDVFQQLMTDAKSELDMAKMEEESQDSAGIDDMCEPSPSSSHTDSESPRDRRLHHCTHPHCGKVYTKSSHLKAHYRTHTGEKPYSCPWPGCEWRFARSDELTRHYRKHTGDRPFKCAQCSRAFSRSDHLSLHMKRHF</sequence>
<keyword evidence="7" id="KW-0805">Transcription regulation</keyword>
<dbReference type="FunFam" id="3.30.160.60:FF:002639">
    <property type="entry name" value="Kruppel-Like Factor (Zinc finger protein)"/>
    <property type="match status" value="1"/>
</dbReference>
<feature type="region of interest" description="Disordered" evidence="12">
    <location>
        <begin position="289"/>
        <end position="313"/>
    </location>
</feature>
<dbReference type="SMART" id="SM00355">
    <property type="entry name" value="ZnF_C2H2"/>
    <property type="match status" value="3"/>
</dbReference>
<dbReference type="Gene3D" id="3.30.160.60">
    <property type="entry name" value="Classic Zinc Finger"/>
    <property type="match status" value="3"/>
</dbReference>
<keyword evidence="9" id="KW-0804">Transcription</keyword>
<dbReference type="Pfam" id="PF00096">
    <property type="entry name" value="zf-C2H2"/>
    <property type="match status" value="2"/>
</dbReference>
<dbReference type="PANTHER" id="PTHR23235:SF156">
    <property type="entry name" value="KRUPPEL-LIKE FACTOR 18"/>
    <property type="match status" value="1"/>
</dbReference>
<dbReference type="InterPro" id="IPR036236">
    <property type="entry name" value="Znf_C2H2_sf"/>
</dbReference>
<keyword evidence="8" id="KW-0238">DNA-binding</keyword>
<dbReference type="PANTHER" id="PTHR23235">
    <property type="entry name" value="KRUEPPEL-LIKE TRANSCRIPTION FACTOR"/>
    <property type="match status" value="1"/>
</dbReference>
<name>A0A3P8DEB2_HELPZ</name>
<reference evidence="14 15" key="1">
    <citation type="submission" date="2018-11" db="EMBL/GenBank/DDBJ databases">
        <authorList>
            <consortium name="Pathogen Informatics"/>
        </authorList>
    </citation>
    <scope>NUCLEOTIDE SEQUENCE [LARGE SCALE GENOMIC DNA]</scope>
</reference>
<organism evidence="14">
    <name type="scientific">Heligmosomoides polygyrus</name>
    <name type="common">Parasitic roundworm</name>
    <dbReference type="NCBI Taxonomy" id="6339"/>
    <lineage>
        <taxon>Eukaryota</taxon>
        <taxon>Metazoa</taxon>
        <taxon>Ecdysozoa</taxon>
        <taxon>Nematoda</taxon>
        <taxon>Chromadorea</taxon>
        <taxon>Rhabditida</taxon>
        <taxon>Rhabditina</taxon>
        <taxon>Rhabditomorpha</taxon>
        <taxon>Strongyloidea</taxon>
        <taxon>Heligmosomidae</taxon>
        <taxon>Heligmosomoides</taxon>
    </lineage>
</organism>
<keyword evidence="5 11" id="KW-0863">Zinc-finger</keyword>
<evidence type="ECO:0000256" key="12">
    <source>
        <dbReference type="SAM" id="MobiDB-lite"/>
    </source>
</evidence>
<dbReference type="InterPro" id="IPR013087">
    <property type="entry name" value="Znf_C2H2_type"/>
</dbReference>
<dbReference type="AlphaFoldDB" id="A0A3P8DEB2"/>
<dbReference type="FunFam" id="3.30.160.60:FF:000018">
    <property type="entry name" value="Krueppel-like factor 15"/>
    <property type="match status" value="1"/>
</dbReference>
<gene>
    <name evidence="14" type="ORF">HPBE_LOCUS12997</name>
</gene>
<feature type="domain" description="C2H2-type" evidence="13">
    <location>
        <begin position="509"/>
        <end position="538"/>
    </location>
</feature>
<proteinExistence type="inferred from homology"/>
<dbReference type="WBParaSite" id="HPBE_0001299301-mRNA-1">
    <property type="protein sequence ID" value="HPBE_0001299301-mRNA-1"/>
    <property type="gene ID" value="HPBE_0001299301"/>
</dbReference>
<keyword evidence="3" id="KW-0479">Metal-binding</keyword>
<dbReference type="GO" id="GO:0000978">
    <property type="term" value="F:RNA polymerase II cis-regulatory region sequence-specific DNA binding"/>
    <property type="evidence" value="ECO:0007669"/>
    <property type="project" value="TreeGrafter"/>
</dbReference>
<evidence type="ECO:0000256" key="2">
    <source>
        <dbReference type="ARBA" id="ARBA00006991"/>
    </source>
</evidence>
<keyword evidence="10" id="KW-0539">Nucleus</keyword>
<evidence type="ECO:0000313" key="16">
    <source>
        <dbReference type="WBParaSite" id="HPBE_0001299301-mRNA-1"/>
    </source>
</evidence>
<evidence type="ECO:0000313" key="14">
    <source>
        <dbReference type="EMBL" id="VDO94482.1"/>
    </source>
</evidence>
<dbReference type="PROSITE" id="PS00028">
    <property type="entry name" value="ZINC_FINGER_C2H2_1"/>
    <property type="match status" value="3"/>
</dbReference>
<evidence type="ECO:0000256" key="3">
    <source>
        <dbReference type="ARBA" id="ARBA00022723"/>
    </source>
</evidence>
<dbReference type="SUPFAM" id="SSF57667">
    <property type="entry name" value="beta-beta-alpha zinc fingers"/>
    <property type="match status" value="2"/>
</dbReference>
<comment type="subcellular location">
    <subcellularLocation>
        <location evidence="1">Nucleus</location>
    </subcellularLocation>
</comment>
<evidence type="ECO:0000256" key="8">
    <source>
        <dbReference type="ARBA" id="ARBA00023125"/>
    </source>
</evidence>
<dbReference type="GO" id="GO:0005634">
    <property type="term" value="C:nucleus"/>
    <property type="evidence" value="ECO:0007669"/>
    <property type="project" value="UniProtKB-SubCell"/>
</dbReference>
<evidence type="ECO:0000259" key="13">
    <source>
        <dbReference type="PROSITE" id="PS50157"/>
    </source>
</evidence>
<feature type="region of interest" description="Disordered" evidence="12">
    <location>
        <begin position="442"/>
        <end position="478"/>
    </location>
</feature>
<protein>
    <submittedName>
        <fullName evidence="16">Zinc finger, C2H2 type</fullName>
    </submittedName>
</protein>
<evidence type="ECO:0000256" key="1">
    <source>
        <dbReference type="ARBA" id="ARBA00004123"/>
    </source>
</evidence>
<keyword evidence="6" id="KW-0862">Zinc</keyword>
<evidence type="ECO:0000256" key="11">
    <source>
        <dbReference type="PROSITE-ProRule" id="PRU00042"/>
    </source>
</evidence>
<dbReference type="EMBL" id="UZAH01027727">
    <property type="protein sequence ID" value="VDO94482.1"/>
    <property type="molecule type" value="Genomic_DNA"/>
</dbReference>
<evidence type="ECO:0000256" key="4">
    <source>
        <dbReference type="ARBA" id="ARBA00022737"/>
    </source>
</evidence>
<dbReference type="FunFam" id="3.30.160.60:FF:000624">
    <property type="entry name" value="zinc finger protein 697"/>
    <property type="match status" value="1"/>
</dbReference>
<evidence type="ECO:0000256" key="9">
    <source>
        <dbReference type="ARBA" id="ARBA00023163"/>
    </source>
</evidence>
<evidence type="ECO:0000256" key="6">
    <source>
        <dbReference type="ARBA" id="ARBA00022833"/>
    </source>
</evidence>
<dbReference type="OrthoDB" id="4748970at2759"/>
<dbReference type="PROSITE" id="PS50157">
    <property type="entry name" value="ZINC_FINGER_C2H2_2"/>
    <property type="match status" value="3"/>
</dbReference>
<feature type="domain" description="C2H2-type" evidence="13">
    <location>
        <begin position="539"/>
        <end position="562"/>
    </location>
</feature>
<reference evidence="16" key="2">
    <citation type="submission" date="2019-09" db="UniProtKB">
        <authorList>
            <consortium name="WormBaseParasite"/>
        </authorList>
    </citation>
    <scope>IDENTIFICATION</scope>
</reference>
<dbReference type="Proteomes" id="UP000050761">
    <property type="component" value="Unassembled WGS sequence"/>
</dbReference>
<keyword evidence="15" id="KW-1185">Reference proteome</keyword>